<protein>
    <recommendedName>
        <fullName evidence="3">EF-hand domain-containing protein</fullName>
    </recommendedName>
</protein>
<proteinExistence type="predicted"/>
<dbReference type="PROSITE" id="PS00018">
    <property type="entry name" value="EF_HAND_1"/>
    <property type="match status" value="1"/>
</dbReference>
<dbReference type="Proteomes" id="UP000269226">
    <property type="component" value="Chromosome"/>
</dbReference>
<dbReference type="InterPro" id="IPR018247">
    <property type="entry name" value="EF_Hand_1_Ca_BS"/>
</dbReference>
<organism evidence="1 2">
    <name type="scientific">Melissococcus plutonius</name>
    <dbReference type="NCBI Taxonomy" id="33970"/>
    <lineage>
        <taxon>Bacteria</taxon>
        <taxon>Bacillati</taxon>
        <taxon>Bacillota</taxon>
        <taxon>Bacilli</taxon>
        <taxon>Lactobacillales</taxon>
        <taxon>Enterococcaceae</taxon>
        <taxon>Melissococcus</taxon>
    </lineage>
</organism>
<evidence type="ECO:0000313" key="1">
    <source>
        <dbReference type="EMBL" id="BBC61596.1"/>
    </source>
</evidence>
<dbReference type="EMBL" id="AP018492">
    <property type="protein sequence ID" value="BBC61596.1"/>
    <property type="molecule type" value="Genomic_DNA"/>
</dbReference>
<name>A0A2Z5Y426_9ENTE</name>
<accession>A0A2Z5Y426</accession>
<dbReference type="RefSeq" id="WP_013773305.1">
    <property type="nucleotide sequence ID" value="NZ_AP018492.1"/>
</dbReference>
<sequence>MSMEDKDVITQQVKQLAESADKSLDLETIKELISFDQSSDGMLADDEFETILLVTNIQKIQAEKKLNDEVVSNELAITSDDLEELLNGERFATPSELIAMRNFLMNNYL</sequence>
<evidence type="ECO:0008006" key="3">
    <source>
        <dbReference type="Google" id="ProtNLM"/>
    </source>
</evidence>
<evidence type="ECO:0000313" key="2">
    <source>
        <dbReference type="Proteomes" id="UP000269226"/>
    </source>
</evidence>
<dbReference type="GeneID" id="57044029"/>
<reference evidence="1 2" key="1">
    <citation type="submission" date="2018-01" db="EMBL/GenBank/DDBJ databases">
        <title>Whole genome sequence of Melissococcus plutonius DAT561.</title>
        <authorList>
            <person name="Okumura K."/>
            <person name="Takamatsu D."/>
            <person name="Okura M."/>
        </authorList>
    </citation>
    <scope>NUCLEOTIDE SEQUENCE [LARGE SCALE GENOMIC DNA]</scope>
    <source>
        <strain evidence="1 2">DAT561</strain>
    </source>
</reference>
<dbReference type="AlphaFoldDB" id="A0A2Z5Y426"/>
<gene>
    <name evidence="1" type="ORF">DAT561_1500</name>
</gene>